<keyword evidence="3" id="KW-1185">Reference proteome</keyword>
<feature type="compositionally biased region" description="Basic and acidic residues" evidence="1">
    <location>
        <begin position="88"/>
        <end position="101"/>
    </location>
</feature>
<reference evidence="2 3" key="1">
    <citation type="journal article" date="2021" name="Elife">
        <title>Chloroplast acquisition without the gene transfer in kleptoplastic sea slugs, Plakobranchus ocellatus.</title>
        <authorList>
            <person name="Maeda T."/>
            <person name="Takahashi S."/>
            <person name="Yoshida T."/>
            <person name="Shimamura S."/>
            <person name="Takaki Y."/>
            <person name="Nagai Y."/>
            <person name="Toyoda A."/>
            <person name="Suzuki Y."/>
            <person name="Arimoto A."/>
            <person name="Ishii H."/>
            <person name="Satoh N."/>
            <person name="Nishiyama T."/>
            <person name="Hasebe M."/>
            <person name="Maruyama T."/>
            <person name="Minagawa J."/>
            <person name="Obokata J."/>
            <person name="Shigenobu S."/>
        </authorList>
    </citation>
    <scope>NUCLEOTIDE SEQUENCE [LARGE SCALE GENOMIC DNA]</scope>
</reference>
<organism evidence="2 3">
    <name type="scientific">Elysia marginata</name>
    <dbReference type="NCBI Taxonomy" id="1093978"/>
    <lineage>
        <taxon>Eukaryota</taxon>
        <taxon>Metazoa</taxon>
        <taxon>Spiralia</taxon>
        <taxon>Lophotrochozoa</taxon>
        <taxon>Mollusca</taxon>
        <taxon>Gastropoda</taxon>
        <taxon>Heterobranchia</taxon>
        <taxon>Euthyneura</taxon>
        <taxon>Panpulmonata</taxon>
        <taxon>Sacoglossa</taxon>
        <taxon>Placobranchoidea</taxon>
        <taxon>Plakobranchidae</taxon>
        <taxon>Elysia</taxon>
    </lineage>
</organism>
<protein>
    <recommendedName>
        <fullName evidence="4">TATA box binding protein associated factor (TAF) histone-like fold domain-containing protein</fullName>
    </recommendedName>
</protein>
<evidence type="ECO:0008006" key="4">
    <source>
        <dbReference type="Google" id="ProtNLM"/>
    </source>
</evidence>
<sequence>MYSRLCYPDLLPLTFHLGPSDCLGLAVKTCHQISRQARVQRENVTADDLPVVLGALPRSCDASIRTLNPRQVLSRKQQQQRQKQKNIPRGEFDEKKNKLKGDYSGSQYQ</sequence>
<evidence type="ECO:0000313" key="2">
    <source>
        <dbReference type="EMBL" id="GFS07069.1"/>
    </source>
</evidence>
<gene>
    <name evidence="2" type="ORF">ElyMa_002980100</name>
</gene>
<feature type="region of interest" description="Disordered" evidence="1">
    <location>
        <begin position="67"/>
        <end position="109"/>
    </location>
</feature>
<name>A0AAV4I9E9_9GAST</name>
<accession>A0AAV4I9E9</accession>
<dbReference type="EMBL" id="BMAT01006143">
    <property type="protein sequence ID" value="GFS07069.1"/>
    <property type="molecule type" value="Genomic_DNA"/>
</dbReference>
<dbReference type="AlphaFoldDB" id="A0AAV4I9E9"/>
<evidence type="ECO:0000313" key="3">
    <source>
        <dbReference type="Proteomes" id="UP000762676"/>
    </source>
</evidence>
<evidence type="ECO:0000256" key="1">
    <source>
        <dbReference type="SAM" id="MobiDB-lite"/>
    </source>
</evidence>
<proteinExistence type="predicted"/>
<dbReference type="Proteomes" id="UP000762676">
    <property type="component" value="Unassembled WGS sequence"/>
</dbReference>
<comment type="caution">
    <text evidence="2">The sequence shown here is derived from an EMBL/GenBank/DDBJ whole genome shotgun (WGS) entry which is preliminary data.</text>
</comment>